<evidence type="ECO:0000313" key="1">
    <source>
        <dbReference type="Proteomes" id="UP000887561"/>
    </source>
</evidence>
<proteinExistence type="predicted"/>
<keyword evidence="1" id="KW-1185">Reference proteome</keyword>
<accession>A0A915MRS7</accession>
<organism evidence="1 2">
    <name type="scientific">Meloidogyne javanica</name>
    <name type="common">Root-knot nematode worm</name>
    <dbReference type="NCBI Taxonomy" id="6303"/>
    <lineage>
        <taxon>Eukaryota</taxon>
        <taxon>Metazoa</taxon>
        <taxon>Ecdysozoa</taxon>
        <taxon>Nematoda</taxon>
        <taxon>Chromadorea</taxon>
        <taxon>Rhabditida</taxon>
        <taxon>Tylenchina</taxon>
        <taxon>Tylenchomorpha</taxon>
        <taxon>Tylenchoidea</taxon>
        <taxon>Meloidogynidae</taxon>
        <taxon>Meloidogyninae</taxon>
        <taxon>Meloidogyne</taxon>
        <taxon>Meloidogyne incognita group</taxon>
    </lineage>
</organism>
<name>A0A915MRS7_MELJA</name>
<dbReference type="Proteomes" id="UP000887561">
    <property type="component" value="Unplaced"/>
</dbReference>
<dbReference type="WBParaSite" id="scaffold46925_cov305.g24610">
    <property type="protein sequence ID" value="scaffold46925_cov305.g24610"/>
    <property type="gene ID" value="scaffold46925_cov305.g24610"/>
</dbReference>
<evidence type="ECO:0000313" key="2">
    <source>
        <dbReference type="WBParaSite" id="scaffold46925_cov305.g24610"/>
    </source>
</evidence>
<reference evidence="2" key="1">
    <citation type="submission" date="2022-11" db="UniProtKB">
        <authorList>
            <consortium name="WormBaseParasite"/>
        </authorList>
    </citation>
    <scope>IDENTIFICATION</scope>
</reference>
<dbReference type="AlphaFoldDB" id="A0A915MRS7"/>
<protein>
    <submittedName>
        <fullName evidence="2">Uncharacterized protein</fullName>
    </submittedName>
</protein>
<sequence>MNIQSTSNPEIVEVKVFSNGNVKEEVNEEDGQFSQLVDQILEKNTFVEFNFTISSKGRELLRRDGFEFRFEGDSKIEE</sequence>